<dbReference type="Gene3D" id="1.10.3290.10">
    <property type="entry name" value="Fido-like domain"/>
    <property type="match status" value="1"/>
</dbReference>
<dbReference type="Gene3D" id="2.40.50.140">
    <property type="entry name" value="Nucleic acid-binding proteins"/>
    <property type="match status" value="1"/>
</dbReference>
<dbReference type="NCBIfam" id="NF033856">
    <property type="entry name" value="T4SS_effec_BID"/>
    <property type="match status" value="1"/>
</dbReference>
<dbReference type="InterPro" id="IPR003812">
    <property type="entry name" value="Fido"/>
</dbReference>
<evidence type="ECO:0000256" key="6">
    <source>
        <dbReference type="ARBA" id="ARBA00047939"/>
    </source>
</evidence>
<feature type="domain" description="Fido" evidence="8">
    <location>
        <begin position="50"/>
        <end position="218"/>
    </location>
</feature>
<accession>A0A0M5KUB1</accession>
<evidence type="ECO:0000256" key="4">
    <source>
        <dbReference type="ARBA" id="ARBA00022840"/>
    </source>
</evidence>
<gene>
    <name evidence="9" type="ORF">PU02_0234</name>
</gene>
<evidence type="ECO:0000256" key="5">
    <source>
        <dbReference type="ARBA" id="ARBA00034531"/>
    </source>
</evidence>
<dbReference type="GO" id="GO:0051302">
    <property type="term" value="P:regulation of cell division"/>
    <property type="evidence" value="ECO:0007669"/>
    <property type="project" value="TreeGrafter"/>
</dbReference>
<keyword evidence="4" id="KW-0067">ATP-binding</keyword>
<keyword evidence="2" id="KW-0548">Nucleotidyltransferase</keyword>
<dbReference type="InterPro" id="IPR036597">
    <property type="entry name" value="Fido-like_dom_sf"/>
</dbReference>
<comment type="catalytic activity">
    <reaction evidence="6">
        <text>L-threonyl-[protein] + ATP = 3-O-(5'-adenylyl)-L-threonyl-[protein] + diphosphate</text>
        <dbReference type="Rhea" id="RHEA:54292"/>
        <dbReference type="Rhea" id="RHEA-COMP:11060"/>
        <dbReference type="Rhea" id="RHEA-COMP:13847"/>
        <dbReference type="ChEBI" id="CHEBI:30013"/>
        <dbReference type="ChEBI" id="CHEBI:30616"/>
        <dbReference type="ChEBI" id="CHEBI:33019"/>
        <dbReference type="ChEBI" id="CHEBI:138113"/>
        <dbReference type="EC" id="2.7.7.108"/>
    </reaction>
</comment>
<dbReference type="KEGG" id="banc:PU02_0234"/>
<evidence type="ECO:0000256" key="2">
    <source>
        <dbReference type="ARBA" id="ARBA00022695"/>
    </source>
</evidence>
<evidence type="ECO:0000313" key="9">
    <source>
        <dbReference type="EMBL" id="ALE03048.1"/>
    </source>
</evidence>
<evidence type="ECO:0000256" key="7">
    <source>
        <dbReference type="ARBA" id="ARBA00048696"/>
    </source>
</evidence>
<evidence type="ECO:0000256" key="1">
    <source>
        <dbReference type="ARBA" id="ARBA00022679"/>
    </source>
</evidence>
<dbReference type="STRING" id="1318743.PU02_0234"/>
<dbReference type="PATRIC" id="fig|1318743.3.peg.244"/>
<dbReference type="OrthoDB" id="7926176at2"/>
<dbReference type="GO" id="GO:0005524">
    <property type="term" value="F:ATP binding"/>
    <property type="evidence" value="ECO:0007669"/>
    <property type="project" value="UniProtKB-KW"/>
</dbReference>
<dbReference type="RefSeq" id="WP_053943722.1">
    <property type="nucleotide sequence ID" value="NZ_CP010401.1"/>
</dbReference>
<sequence length="506" mass="57678">MSAQNYTYPDSRTLKNKYGIKNLKKFEKKCAHDSARAAVNLLRESAPERFDVNYLQHIHKSLFNSTFEWAGQTREKSFQFSDGSVASMPGMQKVNVRIPFAIDGEIRKTLDEVDKNILANNYFKGSSREEFVDQMANVLTKLNHAHPFREGNGRTQRIFCTKLAEASGHTLDFSLVTKFRMDYASIMAAKGEPGVMKYMLDDISNPEKMAMLKDFFNDASGIKELKRRLVMTAYPEKTYHGTYLGGSNGSFAIETQGIYIVAHKSNLPPEQLRNLKVGDFISYTEPAAKSLEEKRRLEKELSPHERNEFAAKIETDPLAKEIIKEIQKLSKAVYGKLDILGDKLEEIKENPSLGEELSWKVAEKPQFINKLAGRKILGVIKSDLRKQAEDNIIPLCHALEKYSGYMGKVKVGIIQNRQMKRSHRGIGVDLSTKQTQSPPAKVRRYDKEFLSSEMRLKEQINKELQSQKMRAMGRNHSEGVSRDVKKIHHHARQNKAQSPKAVAMFR</sequence>
<keyword evidence="1" id="KW-0808">Transferase</keyword>
<comment type="catalytic activity">
    <reaction evidence="7">
        <text>L-tyrosyl-[protein] + ATP = O-(5'-adenylyl)-L-tyrosyl-[protein] + diphosphate</text>
        <dbReference type="Rhea" id="RHEA:54288"/>
        <dbReference type="Rhea" id="RHEA-COMP:10136"/>
        <dbReference type="Rhea" id="RHEA-COMP:13846"/>
        <dbReference type="ChEBI" id="CHEBI:30616"/>
        <dbReference type="ChEBI" id="CHEBI:33019"/>
        <dbReference type="ChEBI" id="CHEBI:46858"/>
        <dbReference type="ChEBI" id="CHEBI:83624"/>
        <dbReference type="EC" id="2.7.7.108"/>
    </reaction>
</comment>
<dbReference type="Proteomes" id="UP000057213">
    <property type="component" value="Chromosome"/>
</dbReference>
<dbReference type="PANTHER" id="PTHR39560:SF1">
    <property type="entry name" value="PROTEIN ADENYLYLTRANSFERASE FIC-RELATED"/>
    <property type="match status" value="1"/>
</dbReference>
<proteinExistence type="predicted"/>
<dbReference type="PROSITE" id="PS51459">
    <property type="entry name" value="FIDO"/>
    <property type="match status" value="1"/>
</dbReference>
<name>A0A0M5KUB1_9HYPH</name>
<dbReference type="InterPro" id="IPR012340">
    <property type="entry name" value="NA-bd_OB-fold"/>
</dbReference>
<reference evidence="9 10" key="1">
    <citation type="journal article" date="2015" name="Genome Announc.">
        <title>Complete Genome Sequence of Bartonella ancashensis Strain 20.00, Isolated from the Blood of a Patient with Verruga Peruana.</title>
        <authorList>
            <person name="Hang J."/>
            <person name="Mullins K.E."/>
            <person name="Clifford R.J."/>
            <person name="Onmus-Leone F."/>
            <person name="Yang Y."/>
            <person name="Jiang J."/>
            <person name="Leguia M."/>
            <person name="Kasper M.R."/>
            <person name="Maguina C."/>
            <person name="Lesho E.P."/>
            <person name="Jarman R.G."/>
            <person name="Richards A.L."/>
            <person name="Blazes D."/>
        </authorList>
    </citation>
    <scope>NUCLEOTIDE SEQUENCE [LARGE SCALE GENOMIC DNA]</scope>
    <source>
        <strain evidence="9 10">20.00</strain>
    </source>
</reference>
<keyword evidence="3" id="KW-0547">Nucleotide-binding</keyword>
<keyword evidence="10" id="KW-1185">Reference proteome</keyword>
<dbReference type="PANTHER" id="PTHR39560">
    <property type="entry name" value="PROTEIN ADENYLYLTRANSFERASE FIC-RELATED"/>
    <property type="match status" value="1"/>
</dbReference>
<dbReference type="Pfam" id="PF02661">
    <property type="entry name" value="Fic"/>
    <property type="match status" value="1"/>
</dbReference>
<dbReference type="AlphaFoldDB" id="A0A0M5KUB1"/>
<dbReference type="SUPFAM" id="SSF140931">
    <property type="entry name" value="Fic-like"/>
    <property type="match status" value="1"/>
</dbReference>
<evidence type="ECO:0000313" key="10">
    <source>
        <dbReference type="Proteomes" id="UP000057213"/>
    </source>
</evidence>
<dbReference type="GO" id="GO:0070733">
    <property type="term" value="F:AMPylase activity"/>
    <property type="evidence" value="ECO:0007669"/>
    <property type="project" value="UniProtKB-EC"/>
</dbReference>
<dbReference type="EC" id="2.7.7.108" evidence="5"/>
<protein>
    <recommendedName>
        <fullName evidence="5">protein adenylyltransferase</fullName>
        <ecNumber evidence="5">2.7.7.108</ecNumber>
    </recommendedName>
</protein>
<dbReference type="EMBL" id="CP010401">
    <property type="protein sequence ID" value="ALE03048.1"/>
    <property type="molecule type" value="Genomic_DNA"/>
</dbReference>
<evidence type="ECO:0000259" key="8">
    <source>
        <dbReference type="PROSITE" id="PS51459"/>
    </source>
</evidence>
<evidence type="ECO:0000256" key="3">
    <source>
        <dbReference type="ARBA" id="ARBA00022741"/>
    </source>
</evidence>
<organism evidence="9 10">
    <name type="scientific">Bartonella ancashensis</name>
    <dbReference type="NCBI Taxonomy" id="1318743"/>
    <lineage>
        <taxon>Bacteria</taxon>
        <taxon>Pseudomonadati</taxon>
        <taxon>Pseudomonadota</taxon>
        <taxon>Alphaproteobacteria</taxon>
        <taxon>Hyphomicrobiales</taxon>
        <taxon>Bartonellaceae</taxon>
        <taxon>Bartonella</taxon>
    </lineage>
</organism>